<dbReference type="SMART" id="SM00129">
    <property type="entry name" value="KISc"/>
    <property type="match status" value="1"/>
</dbReference>
<feature type="compositionally biased region" description="Low complexity" evidence="5">
    <location>
        <begin position="1734"/>
        <end position="1751"/>
    </location>
</feature>
<comment type="similarity">
    <text evidence="3">Belongs to the TRAFAC class myosin-kinesin ATPase superfamily. Kinesin family.</text>
</comment>
<dbReference type="InterPro" id="IPR019821">
    <property type="entry name" value="Kinesin_motor_CS"/>
</dbReference>
<dbReference type="InterPro" id="IPR032405">
    <property type="entry name" value="Kinesin_assoc"/>
</dbReference>
<dbReference type="Proteomes" id="UP001620626">
    <property type="component" value="Unassembled WGS sequence"/>
</dbReference>
<dbReference type="Pfam" id="PF16183">
    <property type="entry name" value="Kinesin_assoc"/>
    <property type="match status" value="1"/>
</dbReference>
<dbReference type="PROSITE" id="PS50067">
    <property type="entry name" value="KINESIN_MOTOR_2"/>
    <property type="match status" value="1"/>
</dbReference>
<keyword evidence="4" id="KW-0175">Coiled coil</keyword>
<dbReference type="SUPFAM" id="SSF52540">
    <property type="entry name" value="P-loop containing nucleoside triphosphate hydrolases"/>
    <property type="match status" value="1"/>
</dbReference>
<dbReference type="GO" id="GO:0003774">
    <property type="term" value="F:cytoskeletal motor activity"/>
    <property type="evidence" value="ECO:0007669"/>
    <property type="project" value="UniProtKB-UniRule"/>
</dbReference>
<dbReference type="PROSITE" id="PS00411">
    <property type="entry name" value="KINESIN_MOTOR_1"/>
    <property type="match status" value="1"/>
</dbReference>
<feature type="compositionally biased region" description="Acidic residues" evidence="5">
    <location>
        <begin position="882"/>
        <end position="897"/>
    </location>
</feature>
<keyword evidence="9" id="KW-1185">Reference proteome</keyword>
<feature type="chain" id="PRO_5044872578" description="Kinesin motor domain-containing protein" evidence="6">
    <location>
        <begin position="24"/>
        <end position="1845"/>
    </location>
</feature>
<dbReference type="FunFam" id="3.40.850.10:FF:000167">
    <property type="entry name" value="Uncharacterized protein"/>
    <property type="match status" value="1"/>
</dbReference>
<feature type="binding site" evidence="3">
    <location>
        <begin position="177"/>
        <end position="184"/>
    </location>
    <ligand>
        <name>ATP</name>
        <dbReference type="ChEBI" id="CHEBI:30616"/>
    </ligand>
</feature>
<dbReference type="Pfam" id="PF00225">
    <property type="entry name" value="Kinesin"/>
    <property type="match status" value="1"/>
</dbReference>
<keyword evidence="6" id="KW-0732">Signal</keyword>
<feature type="region of interest" description="Disordered" evidence="5">
    <location>
        <begin position="1730"/>
        <end position="1751"/>
    </location>
</feature>
<keyword evidence="1 3" id="KW-0547">Nucleotide-binding</keyword>
<evidence type="ECO:0000256" key="6">
    <source>
        <dbReference type="SAM" id="SignalP"/>
    </source>
</evidence>
<evidence type="ECO:0000313" key="8">
    <source>
        <dbReference type="EMBL" id="KAL3122588.1"/>
    </source>
</evidence>
<dbReference type="PANTHER" id="PTHR47117">
    <property type="entry name" value="STAR-RELATED LIPID TRANSFER PROTEIN 9"/>
    <property type="match status" value="1"/>
</dbReference>
<feature type="compositionally biased region" description="Basic and acidic residues" evidence="5">
    <location>
        <begin position="1821"/>
        <end position="1833"/>
    </location>
</feature>
<keyword evidence="3" id="KW-0505">Motor protein</keyword>
<dbReference type="PRINTS" id="PR00380">
    <property type="entry name" value="KINESINHEAVY"/>
</dbReference>
<dbReference type="EMBL" id="JBICBT010000133">
    <property type="protein sequence ID" value="KAL3122588.1"/>
    <property type="molecule type" value="Genomic_DNA"/>
</dbReference>
<feature type="region of interest" description="Disordered" evidence="5">
    <location>
        <begin position="875"/>
        <end position="925"/>
    </location>
</feature>
<comment type="caution">
    <text evidence="8">The sequence shown here is derived from an EMBL/GenBank/DDBJ whole genome shotgun (WGS) entry which is preliminary data.</text>
</comment>
<evidence type="ECO:0000256" key="2">
    <source>
        <dbReference type="ARBA" id="ARBA00022840"/>
    </source>
</evidence>
<evidence type="ECO:0000256" key="3">
    <source>
        <dbReference type="PROSITE-ProRule" id="PRU00283"/>
    </source>
</evidence>
<evidence type="ECO:0000256" key="4">
    <source>
        <dbReference type="SAM" id="Coils"/>
    </source>
</evidence>
<evidence type="ECO:0000256" key="5">
    <source>
        <dbReference type="SAM" id="MobiDB-lite"/>
    </source>
</evidence>
<feature type="compositionally biased region" description="Basic and acidic residues" evidence="5">
    <location>
        <begin position="779"/>
        <end position="790"/>
    </location>
</feature>
<protein>
    <recommendedName>
        <fullName evidence="7">Kinesin motor domain-containing protein</fullName>
    </recommendedName>
</protein>
<dbReference type="InterPro" id="IPR036961">
    <property type="entry name" value="Kinesin_motor_dom_sf"/>
</dbReference>
<organism evidence="8 9">
    <name type="scientific">Heterodera trifolii</name>
    <dbReference type="NCBI Taxonomy" id="157864"/>
    <lineage>
        <taxon>Eukaryota</taxon>
        <taxon>Metazoa</taxon>
        <taxon>Ecdysozoa</taxon>
        <taxon>Nematoda</taxon>
        <taxon>Chromadorea</taxon>
        <taxon>Rhabditida</taxon>
        <taxon>Tylenchina</taxon>
        <taxon>Tylenchomorpha</taxon>
        <taxon>Tylenchoidea</taxon>
        <taxon>Heteroderidae</taxon>
        <taxon>Heteroderinae</taxon>
        <taxon>Heterodera</taxon>
    </lineage>
</organism>
<accession>A0ABD2M4X8</accession>
<name>A0ABD2M4X8_9BILA</name>
<feature type="compositionally biased region" description="Acidic residues" evidence="5">
    <location>
        <begin position="763"/>
        <end position="778"/>
    </location>
</feature>
<dbReference type="Gene3D" id="3.40.850.10">
    <property type="entry name" value="Kinesin motor domain"/>
    <property type="match status" value="1"/>
</dbReference>
<keyword evidence="2 3" id="KW-0067">ATP-binding</keyword>
<feature type="coiled-coil region" evidence="4">
    <location>
        <begin position="446"/>
        <end position="491"/>
    </location>
</feature>
<proteinExistence type="inferred from homology"/>
<dbReference type="InterPro" id="IPR027417">
    <property type="entry name" value="P-loop_NTPase"/>
</dbReference>
<feature type="domain" description="Kinesin motor" evidence="7">
    <location>
        <begin position="83"/>
        <end position="435"/>
    </location>
</feature>
<gene>
    <name evidence="8" type="ORF">niasHT_003124</name>
</gene>
<evidence type="ECO:0000313" key="9">
    <source>
        <dbReference type="Proteomes" id="UP001620626"/>
    </source>
</evidence>
<dbReference type="InterPro" id="IPR001752">
    <property type="entry name" value="Kinesin_motor_dom"/>
</dbReference>
<feature type="region of interest" description="Disordered" evidence="5">
    <location>
        <begin position="1802"/>
        <end position="1845"/>
    </location>
</feature>
<evidence type="ECO:0000259" key="7">
    <source>
        <dbReference type="PROSITE" id="PS50067"/>
    </source>
</evidence>
<feature type="region of interest" description="Disordered" evidence="5">
    <location>
        <begin position="759"/>
        <end position="790"/>
    </location>
</feature>
<dbReference type="GO" id="GO:0005524">
    <property type="term" value="F:ATP binding"/>
    <property type="evidence" value="ECO:0007669"/>
    <property type="project" value="UniProtKB-UniRule"/>
</dbReference>
<feature type="signal peptide" evidence="6">
    <location>
        <begin position="1"/>
        <end position="23"/>
    </location>
</feature>
<sequence length="1845" mass="204128">MEFASAQCLLLLLIGVCPFFDSALRRWGFAIECRAILNNSNGKKFNSTNSIIFCPPFLDFGTFCAFLAMTVHISPGTSKGGDKVKVIVRIRPFNRRENGTNSVVELVDHCTIRLNYQREKGPKLFAFDFCFSAVETEIDQSVLAQMPDQQQRIFDSVGAEVVDNAFLGLNSCVFAYGQTGSGKSYTMMGTSEEPGIVPRLCTELFERLARETSEDGIKKFKLEVSFFEVYNERIRDLLGPSFAKNCVSTPKRFPSLKVREHSLLGPMVEGLSVYKVTNYDQIERLINAGNGARTTAETLMNETSSRSHSVFSLKLTQTIADADDRTFTGEKVSKISLVDLAGSERAQKTGAVGKRLEEGGNINRSLSALGKVIAALSEKRGTQFVPYRDSVLTWLLKENLGGNSRTTMIATVSPAADNYEETLSTLRFADRAKRIRTHAVINEDPNAKVIRELREEVERLRQLNQSHAEQNEQYQQAMEQITQRHNEEKSRALEAQYEQFTQYIAQLSSSNNQQQQSVQSPSTPMTPFGAGIVPSISMANGIFCLGQRDKGKFLEWAQRRQELFAVHLAFLRKSIQHAAALADEANAAVAATTAKGTPRVHFAVSLHIPAGNLRPSKLIIAGGNEATEGEETTDGEGEGEDNGCMCEPIIVAKWRGRRWAEQQWTVEQMECKLADLCASNNNNNNSQNFSVENSFNLPLFGNLLARREKHTLIGVANVYLGHLLLCQVPSVDSQVLVINQQGEISGKMIVRVDRTEMRREHYDEEEEEDEEDEEEKEEEEGRHRHNERPGKYLGGTMRCRVHIHRLISLPSDHCRLVFCQYSFHECPQVVVPSAPGTPGAQSTAVEFNSANEFEVCCTRPFLDYLEEDALSIEVWGHRTVPDEDEEGEGEEEGEEEGERGQNENGGNGHKDGAKPTAQKGRGEDDEAYRRHCDVIHRNLCDLADEKKKSLRERWNEVTRRIELWVELLELNSAGVYVPVTVKGTDDGTLASCGTGGVYRLRHGQQRRIRLHLKSTGQSADFAQGTLPIRFSEIHSVSIGSPIVVDEREALTLDSYQETDLARIRGQWNELLQRRANYLQGKIQSLSSKTKSEFEGECEEHSLLQNWLELVEERNAIFLPSPGIPGAPIEWHASTSEENASSAVGFERHCPLIFLQGEESDENCNQNVIAGLTNVLPMERVDDCQLEMPLLEKRIEENFLECSCPWDSSLLDCPALNRNSRPTECVFLILKFLFSISHPFPAEIVLRKRICLCIGETNSNFAVGSSIWPWAKKTEILTGTGLFVDIVACIPKCSVGFERREELAKLAVQHATNSSDQTEDGDLSLVSFGSSTLPGALADYSPRDGAKSNYLSEYVSKTISAVEWLIKLDRLRQEEAIRRAMAKLSAEKAPKAEREGCRASDGRMTRTISLPTSFLPPLHLSNFNLISSKQISPDDVQQGDGQNQSVPFAPWLTAFRQQQNQSPPLAMAPSQMVKSSQSHTDGFCQLLHHQSRPPFASSSSSASSSGYASMVSPPTAVSSANRSFSDFRQIRPNSLNLTTPQKMIRKTISMSFFSPTDTFAEQIEYAQSEIATTAANSILAVTAPHNSINSIVNPCANRLAGIDEEETAIGGGGSSSSRRQSTTIGESGENEGGEKEKAVEEGWQAVAEEEQKQQQKGAIGAFASPEGTNCCSSKNPLMRDAFRQFPSSNGLVEALSASTSSSASSSSSACCCAENRLFLCSPQQRGLTFPPPIRSSGDCSSSTSSSASSSISSSSSFALSSVAPRRPFFFHKMAKTIVAEDGNCDEDEVQQQGTENMWKKNPMIKRRMSKNSAKGNDGEEENCQRRTDPKKAFEAADAVSRMGFLN</sequence>
<feature type="region of interest" description="Disordered" evidence="5">
    <location>
        <begin position="1605"/>
        <end position="1639"/>
    </location>
</feature>
<evidence type="ECO:0000256" key="1">
    <source>
        <dbReference type="ARBA" id="ARBA00022741"/>
    </source>
</evidence>
<reference evidence="8 9" key="1">
    <citation type="submission" date="2024-10" db="EMBL/GenBank/DDBJ databases">
        <authorList>
            <person name="Kim D."/>
        </authorList>
    </citation>
    <scope>NUCLEOTIDE SEQUENCE [LARGE SCALE GENOMIC DNA]</scope>
    <source>
        <strain evidence="8">BH-2024</strain>
    </source>
</reference>